<dbReference type="GO" id="GO:0016020">
    <property type="term" value="C:membrane"/>
    <property type="evidence" value="ECO:0007669"/>
    <property type="project" value="UniProtKB-SubCell"/>
</dbReference>
<evidence type="ECO:0000256" key="3">
    <source>
        <dbReference type="ARBA" id="ARBA00022692"/>
    </source>
</evidence>
<keyword evidence="9" id="KW-1185">Reference proteome</keyword>
<evidence type="ECO:0000256" key="5">
    <source>
        <dbReference type="ARBA" id="ARBA00023136"/>
    </source>
</evidence>
<evidence type="ECO:0000256" key="4">
    <source>
        <dbReference type="ARBA" id="ARBA00022989"/>
    </source>
</evidence>
<keyword evidence="3 7" id="KW-0812">Transmembrane</keyword>
<evidence type="ECO:0000256" key="1">
    <source>
        <dbReference type="ARBA" id="ARBA00004141"/>
    </source>
</evidence>
<name>A0A6A6Q006_9PEZI</name>
<feature type="region of interest" description="Disordered" evidence="6">
    <location>
        <begin position="531"/>
        <end position="560"/>
    </location>
</feature>
<accession>A0A6A6Q006</accession>
<feature type="transmembrane region" description="Helical" evidence="7">
    <location>
        <begin position="327"/>
        <end position="351"/>
    </location>
</feature>
<feature type="transmembrane region" description="Helical" evidence="7">
    <location>
        <begin position="127"/>
        <end position="151"/>
    </location>
</feature>
<dbReference type="PANTHER" id="PTHR45649:SF14">
    <property type="entry name" value="GABA PERMEASE"/>
    <property type="match status" value="1"/>
</dbReference>
<sequence length="560" mass="60464">MPSERRQSNFARRLSAVGGTDRRHSSIADHDHLAALGIKQELKRNFSPLSMLGLAFAILNSWTALSASLSLALPSGGSTSVLWGLVTAGICNLCLAASLAEFLSAYPTAGGQYHWVQVVAWTKWKPLLSWITGWINVFGWMALTATAGLLGSDLIVGIIPLFHPNYKAKTWHEFLLYLAYTFIAAMVNAFGNRILPYVNKFAITWSIAGFTIISITVLACSSPHYNSGELVFADFINTTGWPDGVAWLLGLLQGGLGLTGYDATAHMVEEIPNAATEAPKILVYCVLIGLSTGFIFLMCLLFVAGPINQVISSTYGPLGQILLTATGSRAGTVCLLIFPLACLMFAGISIMTTSSRMTYAFARDRGLPFSKFLARVHPTLDVPLESLALTVIVVVIFGLIDLGSTSAFNAIISASVVALGLTYGIPVAINVLRGRRMLPEARAFALPEWLAWPANLLGIAYVILTTVLFVFPPALPVTGSNMNYCIVAFAIVLMISVIQWFVDGRKNYKGPKIEIDMSQLTGAQRAEIEEQMGVEGVEMEKENGNSGSEHEAAMERPKAE</sequence>
<feature type="transmembrane region" description="Helical" evidence="7">
    <location>
        <begin position="202"/>
        <end position="224"/>
    </location>
</feature>
<evidence type="ECO:0000313" key="9">
    <source>
        <dbReference type="Proteomes" id="UP000799767"/>
    </source>
</evidence>
<feature type="transmembrane region" description="Helical" evidence="7">
    <location>
        <begin position="49"/>
        <end position="69"/>
    </location>
</feature>
<keyword evidence="4 7" id="KW-1133">Transmembrane helix</keyword>
<dbReference type="GeneID" id="54471785"/>
<feature type="transmembrane region" description="Helical" evidence="7">
    <location>
        <begin position="406"/>
        <end position="429"/>
    </location>
</feature>
<dbReference type="GO" id="GO:0015101">
    <property type="term" value="F:organic cation transmembrane transporter activity"/>
    <property type="evidence" value="ECO:0007669"/>
    <property type="project" value="UniProtKB-ARBA"/>
</dbReference>
<feature type="transmembrane region" description="Helical" evidence="7">
    <location>
        <begin position="481"/>
        <end position="502"/>
    </location>
</feature>
<protein>
    <submittedName>
        <fullName evidence="8">Amino acid permease-domain-containing protein</fullName>
    </submittedName>
</protein>
<reference evidence="8" key="1">
    <citation type="journal article" date="2020" name="Stud. Mycol.">
        <title>101 Dothideomycetes genomes: a test case for predicting lifestyles and emergence of pathogens.</title>
        <authorList>
            <person name="Haridas S."/>
            <person name="Albert R."/>
            <person name="Binder M."/>
            <person name="Bloem J."/>
            <person name="Labutti K."/>
            <person name="Salamov A."/>
            <person name="Andreopoulos B."/>
            <person name="Baker S."/>
            <person name="Barry K."/>
            <person name="Bills G."/>
            <person name="Bluhm B."/>
            <person name="Cannon C."/>
            <person name="Castanera R."/>
            <person name="Culley D."/>
            <person name="Daum C."/>
            <person name="Ezra D."/>
            <person name="Gonzalez J."/>
            <person name="Henrissat B."/>
            <person name="Kuo A."/>
            <person name="Liang C."/>
            <person name="Lipzen A."/>
            <person name="Lutzoni F."/>
            <person name="Magnuson J."/>
            <person name="Mondo S."/>
            <person name="Nolan M."/>
            <person name="Ohm R."/>
            <person name="Pangilinan J."/>
            <person name="Park H.-J."/>
            <person name="Ramirez L."/>
            <person name="Alfaro M."/>
            <person name="Sun H."/>
            <person name="Tritt A."/>
            <person name="Yoshinaga Y."/>
            <person name="Zwiers L.-H."/>
            <person name="Turgeon B."/>
            <person name="Goodwin S."/>
            <person name="Spatafora J."/>
            <person name="Crous P."/>
            <person name="Grigoriev I."/>
        </authorList>
    </citation>
    <scope>NUCLEOTIDE SEQUENCE</scope>
    <source>
        <strain evidence="8">CBS 113389</strain>
    </source>
</reference>
<dbReference type="Gene3D" id="1.20.1740.10">
    <property type="entry name" value="Amino acid/polyamine transporter I"/>
    <property type="match status" value="1"/>
</dbReference>
<dbReference type="RefSeq" id="XP_033592184.1">
    <property type="nucleotide sequence ID" value="XM_033730783.1"/>
</dbReference>
<dbReference type="InterPro" id="IPR002293">
    <property type="entry name" value="AA/rel_permease1"/>
</dbReference>
<feature type="transmembrane region" description="Helical" evidence="7">
    <location>
        <begin position="281"/>
        <end position="307"/>
    </location>
</feature>
<feature type="transmembrane region" description="Helical" evidence="7">
    <location>
        <begin position="244"/>
        <end position="261"/>
    </location>
</feature>
<organism evidence="8 9">
    <name type="scientific">Neohortaea acidophila</name>
    <dbReference type="NCBI Taxonomy" id="245834"/>
    <lineage>
        <taxon>Eukaryota</taxon>
        <taxon>Fungi</taxon>
        <taxon>Dikarya</taxon>
        <taxon>Ascomycota</taxon>
        <taxon>Pezizomycotina</taxon>
        <taxon>Dothideomycetes</taxon>
        <taxon>Dothideomycetidae</taxon>
        <taxon>Mycosphaerellales</taxon>
        <taxon>Teratosphaeriaceae</taxon>
        <taxon>Neohortaea</taxon>
    </lineage>
</organism>
<feature type="transmembrane region" description="Helical" evidence="7">
    <location>
        <begin position="171"/>
        <end position="190"/>
    </location>
</feature>
<feature type="transmembrane region" description="Helical" evidence="7">
    <location>
        <begin position="81"/>
        <end position="106"/>
    </location>
</feature>
<dbReference type="PANTHER" id="PTHR45649">
    <property type="entry name" value="AMINO-ACID PERMEASE BAT1"/>
    <property type="match status" value="1"/>
</dbReference>
<feature type="transmembrane region" description="Helical" evidence="7">
    <location>
        <begin position="372"/>
        <end position="400"/>
    </location>
</feature>
<feature type="compositionally biased region" description="Basic and acidic residues" evidence="6">
    <location>
        <begin position="538"/>
        <end position="560"/>
    </location>
</feature>
<evidence type="ECO:0000256" key="2">
    <source>
        <dbReference type="ARBA" id="ARBA00022448"/>
    </source>
</evidence>
<dbReference type="OrthoDB" id="2417308at2759"/>
<gene>
    <name evidence="8" type="ORF">BDY17DRAFT_247041</name>
</gene>
<evidence type="ECO:0000313" key="8">
    <source>
        <dbReference type="EMBL" id="KAF2485615.1"/>
    </source>
</evidence>
<dbReference type="FunFam" id="1.20.1740.10:FF:000046">
    <property type="entry name" value="Amino-acid permease, putative"/>
    <property type="match status" value="1"/>
</dbReference>
<dbReference type="PIRSF" id="PIRSF006060">
    <property type="entry name" value="AA_transporter"/>
    <property type="match status" value="1"/>
</dbReference>
<keyword evidence="5 7" id="KW-0472">Membrane</keyword>
<proteinExistence type="predicted"/>
<feature type="transmembrane region" description="Helical" evidence="7">
    <location>
        <begin position="450"/>
        <end position="475"/>
    </location>
</feature>
<comment type="subcellular location">
    <subcellularLocation>
        <location evidence="1">Membrane</location>
        <topology evidence="1">Multi-pass membrane protein</topology>
    </subcellularLocation>
</comment>
<dbReference type="AlphaFoldDB" id="A0A6A6Q006"/>
<keyword evidence="2" id="KW-0813">Transport</keyword>
<evidence type="ECO:0000256" key="7">
    <source>
        <dbReference type="SAM" id="Phobius"/>
    </source>
</evidence>
<dbReference type="Proteomes" id="UP000799767">
    <property type="component" value="Unassembled WGS sequence"/>
</dbReference>
<evidence type="ECO:0000256" key="6">
    <source>
        <dbReference type="SAM" id="MobiDB-lite"/>
    </source>
</evidence>
<dbReference type="EMBL" id="MU001633">
    <property type="protein sequence ID" value="KAF2485615.1"/>
    <property type="molecule type" value="Genomic_DNA"/>
</dbReference>
<dbReference type="Pfam" id="PF13520">
    <property type="entry name" value="AA_permease_2"/>
    <property type="match status" value="1"/>
</dbReference>